<protein>
    <submittedName>
        <fullName evidence="2">Uncharacterized protein</fullName>
    </submittedName>
</protein>
<comment type="caution">
    <text evidence="2">The sequence shown here is derived from an EMBL/GenBank/DDBJ whole genome shotgun (WGS) entry which is preliminary data.</text>
</comment>
<evidence type="ECO:0000313" key="2">
    <source>
        <dbReference type="EMBL" id="KAF2561407.1"/>
    </source>
</evidence>
<proteinExistence type="predicted"/>
<dbReference type="AlphaFoldDB" id="A0A8S9HWC0"/>
<organism evidence="2">
    <name type="scientific">Brassica cretica</name>
    <name type="common">Mustard</name>
    <dbReference type="NCBI Taxonomy" id="69181"/>
    <lineage>
        <taxon>Eukaryota</taxon>
        <taxon>Viridiplantae</taxon>
        <taxon>Streptophyta</taxon>
        <taxon>Embryophyta</taxon>
        <taxon>Tracheophyta</taxon>
        <taxon>Spermatophyta</taxon>
        <taxon>Magnoliopsida</taxon>
        <taxon>eudicotyledons</taxon>
        <taxon>Gunneridae</taxon>
        <taxon>Pentapetalae</taxon>
        <taxon>rosids</taxon>
        <taxon>malvids</taxon>
        <taxon>Brassicales</taxon>
        <taxon>Brassicaceae</taxon>
        <taxon>Brassiceae</taxon>
        <taxon>Brassica</taxon>
    </lineage>
</organism>
<dbReference type="EMBL" id="QGKY02001250">
    <property type="protein sequence ID" value="KAF2561407.1"/>
    <property type="molecule type" value="Genomic_DNA"/>
</dbReference>
<name>A0A8S9HWC0_BRACR</name>
<evidence type="ECO:0000256" key="1">
    <source>
        <dbReference type="SAM" id="MobiDB-lite"/>
    </source>
</evidence>
<gene>
    <name evidence="2" type="ORF">F2Q70_00014820</name>
</gene>
<reference evidence="2" key="1">
    <citation type="submission" date="2019-12" db="EMBL/GenBank/DDBJ databases">
        <title>Genome sequencing and annotation of Brassica cretica.</title>
        <authorList>
            <person name="Studholme D.J."/>
            <person name="Sarris P.F."/>
        </authorList>
    </citation>
    <scope>NUCLEOTIDE SEQUENCE</scope>
    <source>
        <strain evidence="2">PFS-102/07</strain>
        <tissue evidence="2">Leaf</tissue>
    </source>
</reference>
<sequence length="174" mass="18509">MGEIGGSRDAFCEVYLCASRAIFGEDGVTSSASYTKYGDVQKIETVTVLKLNAYVLKSRCRYISLLRPLKPPMDGATFSATNVQESYSEDSLHSHAPIVITLALLAASVADPLESEVSQFLQEIVGTGSGDVQLNPTCPLTTTTGAEEHTGVGSSAEEPHVSSAERELKKAHKA</sequence>
<feature type="region of interest" description="Disordered" evidence="1">
    <location>
        <begin position="141"/>
        <end position="174"/>
    </location>
</feature>
<accession>A0A8S9HWC0</accession>
<feature type="compositionally biased region" description="Basic and acidic residues" evidence="1">
    <location>
        <begin position="157"/>
        <end position="168"/>
    </location>
</feature>